<name>A0A0E9TCQ0_ANGAN</name>
<evidence type="ECO:0000313" key="1">
    <source>
        <dbReference type="EMBL" id="JAH51361.1"/>
    </source>
</evidence>
<sequence>MLLWCNITLIQPIVFRVMSRYVSMFSLYICTPFKLR</sequence>
<dbReference type="AlphaFoldDB" id="A0A0E9TCQ0"/>
<proteinExistence type="predicted"/>
<accession>A0A0E9TCQ0</accession>
<protein>
    <submittedName>
        <fullName evidence="1">Uncharacterized protein</fullName>
    </submittedName>
</protein>
<organism evidence="1">
    <name type="scientific">Anguilla anguilla</name>
    <name type="common">European freshwater eel</name>
    <name type="synonym">Muraena anguilla</name>
    <dbReference type="NCBI Taxonomy" id="7936"/>
    <lineage>
        <taxon>Eukaryota</taxon>
        <taxon>Metazoa</taxon>
        <taxon>Chordata</taxon>
        <taxon>Craniata</taxon>
        <taxon>Vertebrata</taxon>
        <taxon>Euteleostomi</taxon>
        <taxon>Actinopterygii</taxon>
        <taxon>Neopterygii</taxon>
        <taxon>Teleostei</taxon>
        <taxon>Anguilliformes</taxon>
        <taxon>Anguillidae</taxon>
        <taxon>Anguilla</taxon>
    </lineage>
</organism>
<reference evidence="1" key="1">
    <citation type="submission" date="2014-11" db="EMBL/GenBank/DDBJ databases">
        <authorList>
            <person name="Amaro Gonzalez C."/>
        </authorList>
    </citation>
    <scope>NUCLEOTIDE SEQUENCE</scope>
</reference>
<reference evidence="1" key="2">
    <citation type="journal article" date="2015" name="Fish Shellfish Immunol.">
        <title>Early steps in the European eel (Anguilla anguilla)-Vibrio vulnificus interaction in the gills: Role of the RtxA13 toxin.</title>
        <authorList>
            <person name="Callol A."/>
            <person name="Pajuelo D."/>
            <person name="Ebbesson L."/>
            <person name="Teles M."/>
            <person name="MacKenzie S."/>
            <person name="Amaro C."/>
        </authorList>
    </citation>
    <scope>NUCLEOTIDE SEQUENCE</scope>
</reference>
<dbReference type="EMBL" id="GBXM01057216">
    <property type="protein sequence ID" value="JAH51361.1"/>
    <property type="molecule type" value="Transcribed_RNA"/>
</dbReference>